<keyword evidence="2" id="KW-1185">Reference proteome</keyword>
<evidence type="ECO:0000313" key="2">
    <source>
        <dbReference type="Proteomes" id="UP000694865"/>
    </source>
</evidence>
<organism evidence="2 3">
    <name type="scientific">Saccoglossus kowalevskii</name>
    <name type="common">Acorn worm</name>
    <dbReference type="NCBI Taxonomy" id="10224"/>
    <lineage>
        <taxon>Eukaryota</taxon>
        <taxon>Metazoa</taxon>
        <taxon>Hemichordata</taxon>
        <taxon>Enteropneusta</taxon>
        <taxon>Harrimaniidae</taxon>
        <taxon>Saccoglossus</taxon>
    </lineage>
</organism>
<feature type="compositionally biased region" description="Polar residues" evidence="1">
    <location>
        <begin position="322"/>
        <end position="525"/>
    </location>
</feature>
<reference evidence="3" key="1">
    <citation type="submission" date="2025-08" db="UniProtKB">
        <authorList>
            <consortium name="RefSeq"/>
        </authorList>
    </citation>
    <scope>IDENTIFICATION</scope>
    <source>
        <tissue evidence="3">Testes</tissue>
    </source>
</reference>
<protein>
    <submittedName>
        <fullName evidence="3">GATA zinc finger domain-containing protein 14-like</fullName>
    </submittedName>
</protein>
<name>A0ABM0MMC1_SACKO</name>
<accession>A0ABM0MMC1</accession>
<dbReference type="GeneID" id="102804100"/>
<dbReference type="Proteomes" id="UP000694865">
    <property type="component" value="Unplaced"/>
</dbReference>
<feature type="compositionally biased region" description="Polar residues" evidence="1">
    <location>
        <begin position="293"/>
        <end position="311"/>
    </location>
</feature>
<sequence length="625" mass="68670">MSLVELAMAHITNHIIGGANNGARPDPKRNSPCLSDYDCLPYEHCYLHSLSTPFGGICQDKPSGRQMRDASPINYDYYENINNNDAQYDNPVVGNQYDDGTLQEETLDYENNKIAQFDNVGAQATLKPAPFDLEQNMVNPEDNTHDEMKLRDFGHVYVIHGDDDDVNGSPGAVIGADGTVYGTSNDYDESVFVNAPPVHGNDIIDEGVHNVDNFVEVDYLNPIQLNQDQIGPSGIETDVDIPDYVAHSPGDLEAAANSASMETNGKYEEDYGYGDTPQNNALYNNHLIGQTTGYNSKFPTTNHQTGNSNNGYGQGSPRHGSHNNQHGFNNYGHRQNAQQNPDYNNALSNHQQGYNNALPNHQQGYNNALPNQQQGYNNALSNHQQGYNNALPNQQQGYNNALPNQQQGYNNALPNQQQGYNNALPNQQQGYNNALSNHQQGYNNGYNSPLSQNGGRENSDNYNAFSRQQGRNGVHQNNFQSSGALNSNYNNGLPGQQLNGDHGINNPSLSQYEQRNSTPNSTEQVNHPLGGLDQANSATKVGNQEQDYTNNGEGQSSQVFNIQDYHANLADSPNAVDTGEENDEIQLIEENEPVYHPDNNPGNVAGMNSVMNSDTDNGNAFIDDY</sequence>
<evidence type="ECO:0000313" key="3">
    <source>
        <dbReference type="RefSeq" id="XP_006821162.1"/>
    </source>
</evidence>
<gene>
    <name evidence="3" type="primary">LOC102804100</name>
</gene>
<feature type="region of interest" description="Disordered" evidence="1">
    <location>
        <begin position="293"/>
        <end position="536"/>
    </location>
</feature>
<evidence type="ECO:0000256" key="1">
    <source>
        <dbReference type="SAM" id="MobiDB-lite"/>
    </source>
</evidence>
<proteinExistence type="predicted"/>
<dbReference type="RefSeq" id="XP_006821162.1">
    <property type="nucleotide sequence ID" value="XM_006821099.1"/>
</dbReference>